<evidence type="ECO:0000256" key="1">
    <source>
        <dbReference type="ARBA" id="ARBA00004496"/>
    </source>
</evidence>
<dbReference type="PROSITE" id="PS51354">
    <property type="entry name" value="GLUTAREDOXIN_2"/>
    <property type="match status" value="1"/>
</dbReference>
<evidence type="ECO:0000256" key="2">
    <source>
        <dbReference type="ARBA" id="ARBA00007568"/>
    </source>
</evidence>
<keyword evidence="4" id="KW-0676">Redox-active center</keyword>
<dbReference type="InterPro" id="IPR011905">
    <property type="entry name" value="GlrX-like_pln_2"/>
</dbReference>
<sequence>MQGFQWHCSGELASLQLNPSLSPSALSCSLTSTSTSLSIDGAETAEDKIQRLISEHPVIIFSRSACCMCHAMKKLLATIGVNPTVIELDDDEIPALPSPPDPTTSQSVYRAPPPPAIFIGGSWIGGLESLVSLHLSGHLVPKLVEVGALWV</sequence>
<evidence type="ECO:0000313" key="7">
    <source>
        <dbReference type="Proteomes" id="UP001346149"/>
    </source>
</evidence>
<dbReference type="Proteomes" id="UP001346149">
    <property type="component" value="Unassembled WGS sequence"/>
</dbReference>
<dbReference type="EMBL" id="JAXQNO010000019">
    <property type="protein sequence ID" value="KAK4774759.1"/>
    <property type="molecule type" value="Genomic_DNA"/>
</dbReference>
<dbReference type="PRINTS" id="PR00160">
    <property type="entry name" value="GLUTAREDOXIN"/>
</dbReference>
<name>A0AAN7KYV2_TRANT</name>
<comment type="caution">
    <text evidence="6">The sequence shown here is derived from an EMBL/GenBank/DDBJ whole genome shotgun (WGS) entry which is preliminary data.</text>
</comment>
<dbReference type="CDD" id="cd03419">
    <property type="entry name" value="GRX_GRXh_1_2_like"/>
    <property type="match status" value="1"/>
</dbReference>
<dbReference type="InterPro" id="IPR002109">
    <property type="entry name" value="Glutaredoxin"/>
</dbReference>
<gene>
    <name evidence="6" type="ORF">SAY86_009694</name>
</gene>
<keyword evidence="3" id="KW-0963">Cytoplasm</keyword>
<evidence type="ECO:0000256" key="3">
    <source>
        <dbReference type="ARBA" id="ARBA00022490"/>
    </source>
</evidence>
<dbReference type="Gene3D" id="3.40.30.10">
    <property type="entry name" value="Glutaredoxin"/>
    <property type="match status" value="1"/>
</dbReference>
<evidence type="ECO:0000313" key="6">
    <source>
        <dbReference type="EMBL" id="KAK4774759.1"/>
    </source>
</evidence>
<dbReference type="Pfam" id="PF00462">
    <property type="entry name" value="Glutaredoxin"/>
    <property type="match status" value="1"/>
</dbReference>
<protein>
    <recommendedName>
        <fullName evidence="5">Glutaredoxin domain-containing protein</fullName>
    </recommendedName>
</protein>
<evidence type="ECO:0000259" key="5">
    <source>
        <dbReference type="Pfam" id="PF00462"/>
    </source>
</evidence>
<proteinExistence type="inferred from homology"/>
<dbReference type="GO" id="GO:0005737">
    <property type="term" value="C:cytoplasm"/>
    <property type="evidence" value="ECO:0007669"/>
    <property type="project" value="UniProtKB-SubCell"/>
</dbReference>
<accession>A0AAN7KYV2</accession>
<keyword evidence="7" id="KW-1185">Reference proteome</keyword>
<dbReference type="SUPFAM" id="SSF52833">
    <property type="entry name" value="Thioredoxin-like"/>
    <property type="match status" value="1"/>
</dbReference>
<organism evidence="6 7">
    <name type="scientific">Trapa natans</name>
    <name type="common">Water chestnut</name>
    <dbReference type="NCBI Taxonomy" id="22666"/>
    <lineage>
        <taxon>Eukaryota</taxon>
        <taxon>Viridiplantae</taxon>
        <taxon>Streptophyta</taxon>
        <taxon>Embryophyta</taxon>
        <taxon>Tracheophyta</taxon>
        <taxon>Spermatophyta</taxon>
        <taxon>Magnoliopsida</taxon>
        <taxon>eudicotyledons</taxon>
        <taxon>Gunneridae</taxon>
        <taxon>Pentapetalae</taxon>
        <taxon>rosids</taxon>
        <taxon>malvids</taxon>
        <taxon>Myrtales</taxon>
        <taxon>Lythraceae</taxon>
        <taxon>Trapa</taxon>
    </lineage>
</organism>
<dbReference type="AlphaFoldDB" id="A0AAN7KYV2"/>
<reference evidence="6 7" key="1">
    <citation type="journal article" date="2023" name="Hortic Res">
        <title>Pangenome of water caltrop reveals structural variations and asymmetric subgenome divergence after allopolyploidization.</title>
        <authorList>
            <person name="Zhang X."/>
            <person name="Chen Y."/>
            <person name="Wang L."/>
            <person name="Yuan Y."/>
            <person name="Fang M."/>
            <person name="Shi L."/>
            <person name="Lu R."/>
            <person name="Comes H.P."/>
            <person name="Ma Y."/>
            <person name="Chen Y."/>
            <person name="Huang G."/>
            <person name="Zhou Y."/>
            <person name="Zheng Z."/>
            <person name="Qiu Y."/>
        </authorList>
    </citation>
    <scope>NUCLEOTIDE SEQUENCE [LARGE SCALE GENOMIC DNA]</scope>
    <source>
        <strain evidence="6">F231</strain>
    </source>
</reference>
<feature type="domain" description="Glutaredoxin" evidence="5">
    <location>
        <begin position="58"/>
        <end position="122"/>
    </location>
</feature>
<evidence type="ECO:0000256" key="4">
    <source>
        <dbReference type="ARBA" id="ARBA00023284"/>
    </source>
</evidence>
<dbReference type="NCBIfam" id="TIGR02189">
    <property type="entry name" value="GlrX-like_plant"/>
    <property type="match status" value="1"/>
</dbReference>
<comment type="similarity">
    <text evidence="2">Belongs to the glutaredoxin family. CC-type subfamily.</text>
</comment>
<dbReference type="InterPro" id="IPR036249">
    <property type="entry name" value="Thioredoxin-like_sf"/>
</dbReference>
<dbReference type="PANTHER" id="PTHR10168">
    <property type="entry name" value="GLUTAREDOXIN"/>
    <property type="match status" value="1"/>
</dbReference>
<dbReference type="InterPro" id="IPR014025">
    <property type="entry name" value="Glutaredoxin_subgr"/>
</dbReference>
<comment type="subcellular location">
    <subcellularLocation>
        <location evidence="1">Cytoplasm</location>
    </subcellularLocation>
</comment>